<comment type="caution">
    <text evidence="2">The sequence shown here is derived from an EMBL/GenBank/DDBJ whole genome shotgun (WGS) entry which is preliminary data.</text>
</comment>
<reference evidence="2 3" key="1">
    <citation type="submission" date="2015-11" db="EMBL/GenBank/DDBJ databases">
        <title>Draft Genome Sequence of the Strain BR 10303 (Bradyrhizobium sp.) isolated from nodules of Centrolobium paraense.</title>
        <authorList>
            <person name="Zelli J.E."/>
            <person name="Simoes-Araujo J.L."/>
            <person name="Barauna A.C."/>
            <person name="Silva K."/>
        </authorList>
    </citation>
    <scope>NUCLEOTIDE SEQUENCE [LARGE SCALE GENOMIC DNA]</scope>
    <source>
        <strain evidence="2 3">BR 10303</strain>
    </source>
</reference>
<proteinExistence type="predicted"/>
<accession>A0A109JKI7</accession>
<gene>
    <name evidence="2" type="ORF">AS156_14255</name>
</gene>
<sequence length="304" mass="33912">MSHTSTAADFNKTRAAFMEHVSARDIPAQALKLAYLIAFKYMNRESRDARPSQDRLADDLAVTVRTVQRLLDILRPLGLIVIPGHGPNQASTYRLEEKATPMSPIEAENTTPMSPIEEGKGDIPCSNRRHLVREKATFGAGKGDTHVAPTNKKNQEEEPRKKNQGSISIRAQARESDHRNGAHVSDRSGRNLRKHHRANGRQHDADAFDEFYRAYPKHKAKGEAEKAYARIIGNGEATAGELLAGAQRYADERSGQEPKFTKHPATWLNKKCWLDEPAVRSQTQTERLMQQCGLLGGSEEDANE</sequence>
<evidence type="ECO:0008006" key="4">
    <source>
        <dbReference type="Google" id="ProtNLM"/>
    </source>
</evidence>
<feature type="compositionally biased region" description="Basic residues" evidence="1">
    <location>
        <begin position="190"/>
        <end position="200"/>
    </location>
</feature>
<feature type="compositionally biased region" description="Basic and acidic residues" evidence="1">
    <location>
        <begin position="172"/>
        <end position="189"/>
    </location>
</feature>
<dbReference type="OrthoDB" id="8243486at2"/>
<dbReference type="RefSeq" id="WP_066511672.1">
    <property type="nucleotide sequence ID" value="NZ_LNCU01000095.1"/>
</dbReference>
<keyword evidence="3" id="KW-1185">Reference proteome</keyword>
<dbReference type="InterPro" id="IPR036390">
    <property type="entry name" value="WH_DNA-bd_sf"/>
</dbReference>
<name>A0A109JKI7_9BRAD</name>
<protein>
    <recommendedName>
        <fullName evidence="4">Helix-turn-helix protein</fullName>
    </recommendedName>
</protein>
<evidence type="ECO:0000313" key="3">
    <source>
        <dbReference type="Proteomes" id="UP000057737"/>
    </source>
</evidence>
<dbReference type="Proteomes" id="UP000057737">
    <property type="component" value="Unassembled WGS sequence"/>
</dbReference>
<feature type="region of interest" description="Disordered" evidence="1">
    <location>
        <begin position="105"/>
        <end position="204"/>
    </location>
</feature>
<dbReference type="Pfam" id="PF13730">
    <property type="entry name" value="HTH_36"/>
    <property type="match status" value="1"/>
</dbReference>
<evidence type="ECO:0000313" key="2">
    <source>
        <dbReference type="EMBL" id="KWV50484.1"/>
    </source>
</evidence>
<organism evidence="2 3">
    <name type="scientific">Bradyrhizobium macuxiense</name>
    <dbReference type="NCBI Taxonomy" id="1755647"/>
    <lineage>
        <taxon>Bacteria</taxon>
        <taxon>Pseudomonadati</taxon>
        <taxon>Pseudomonadota</taxon>
        <taxon>Alphaproteobacteria</taxon>
        <taxon>Hyphomicrobiales</taxon>
        <taxon>Nitrobacteraceae</taxon>
        <taxon>Bradyrhizobium</taxon>
    </lineage>
</organism>
<dbReference type="AlphaFoldDB" id="A0A109JKI7"/>
<evidence type="ECO:0000256" key="1">
    <source>
        <dbReference type="SAM" id="MobiDB-lite"/>
    </source>
</evidence>
<dbReference type="SUPFAM" id="SSF46785">
    <property type="entry name" value="Winged helix' DNA-binding domain"/>
    <property type="match status" value="1"/>
</dbReference>
<dbReference type="EMBL" id="LNCU01000095">
    <property type="protein sequence ID" value="KWV50484.1"/>
    <property type="molecule type" value="Genomic_DNA"/>
</dbReference>